<proteinExistence type="predicted"/>
<dbReference type="Proteomes" id="UP000607653">
    <property type="component" value="Unassembled WGS sequence"/>
</dbReference>
<dbReference type="AlphaFoldDB" id="A0A822YVN8"/>
<comment type="caution">
    <text evidence="1">The sequence shown here is derived from an EMBL/GenBank/DDBJ whole genome shotgun (WGS) entry which is preliminary data.</text>
</comment>
<keyword evidence="2" id="KW-1185">Reference proteome</keyword>
<name>A0A822YVN8_NELNU</name>
<reference evidence="1 2" key="1">
    <citation type="journal article" date="2020" name="Mol. Biol. Evol.">
        <title>Distinct Expression and Methylation Patterns for Genes with Different Fates following a Single Whole-Genome Duplication in Flowering Plants.</title>
        <authorList>
            <person name="Shi T."/>
            <person name="Rahmani R.S."/>
            <person name="Gugger P.F."/>
            <person name="Wang M."/>
            <person name="Li H."/>
            <person name="Zhang Y."/>
            <person name="Li Z."/>
            <person name="Wang Q."/>
            <person name="Van de Peer Y."/>
            <person name="Marchal K."/>
            <person name="Chen J."/>
        </authorList>
    </citation>
    <scope>NUCLEOTIDE SEQUENCE [LARGE SCALE GENOMIC DNA]</scope>
    <source>
        <tissue evidence="1">Leaf</tissue>
    </source>
</reference>
<evidence type="ECO:0000313" key="1">
    <source>
        <dbReference type="EMBL" id="DAD36617.1"/>
    </source>
</evidence>
<dbReference type="EMBL" id="DUZY01000004">
    <property type="protein sequence ID" value="DAD36617.1"/>
    <property type="molecule type" value="Genomic_DNA"/>
</dbReference>
<protein>
    <submittedName>
        <fullName evidence="1">Uncharacterized protein</fullName>
    </submittedName>
</protein>
<gene>
    <name evidence="1" type="ORF">HUJ06_007258</name>
</gene>
<sequence length="33" mass="3942">MYICIFNTSASFEPLESSSRLLIVRRWDPQPRK</sequence>
<organism evidence="1 2">
    <name type="scientific">Nelumbo nucifera</name>
    <name type="common">Sacred lotus</name>
    <dbReference type="NCBI Taxonomy" id="4432"/>
    <lineage>
        <taxon>Eukaryota</taxon>
        <taxon>Viridiplantae</taxon>
        <taxon>Streptophyta</taxon>
        <taxon>Embryophyta</taxon>
        <taxon>Tracheophyta</taxon>
        <taxon>Spermatophyta</taxon>
        <taxon>Magnoliopsida</taxon>
        <taxon>Proteales</taxon>
        <taxon>Nelumbonaceae</taxon>
        <taxon>Nelumbo</taxon>
    </lineage>
</organism>
<evidence type="ECO:0000313" key="2">
    <source>
        <dbReference type="Proteomes" id="UP000607653"/>
    </source>
</evidence>
<accession>A0A822YVN8</accession>